<dbReference type="GO" id="GO:0055085">
    <property type="term" value="P:transmembrane transport"/>
    <property type="evidence" value="ECO:0007669"/>
    <property type="project" value="InterPro"/>
</dbReference>
<evidence type="ECO:0000256" key="5">
    <source>
        <dbReference type="ARBA" id="ARBA00022989"/>
    </source>
</evidence>
<dbReference type="PROSITE" id="PS50928">
    <property type="entry name" value="ABC_TM1"/>
    <property type="match status" value="1"/>
</dbReference>
<feature type="transmembrane region" description="Helical" evidence="7">
    <location>
        <begin position="272"/>
        <end position="298"/>
    </location>
</feature>
<keyword evidence="3" id="KW-1003">Cell membrane</keyword>
<organism evidence="9">
    <name type="scientific">hydrothermal vent metagenome</name>
    <dbReference type="NCBI Taxonomy" id="652676"/>
    <lineage>
        <taxon>unclassified sequences</taxon>
        <taxon>metagenomes</taxon>
        <taxon>ecological metagenomes</taxon>
    </lineage>
</organism>
<comment type="subcellular location">
    <subcellularLocation>
        <location evidence="1">Cell membrane</location>
        <topology evidence="1">Multi-pass membrane protein</topology>
    </subcellularLocation>
</comment>
<protein>
    <submittedName>
        <fullName evidence="9">Oligopeptide transport system permease protein OppB (TC 3.A.1.5.1)</fullName>
    </submittedName>
</protein>
<sequence length="305" mass="33543">MLSFIFRRILWAIPVLWIVATLTFLMMHLVPGGPFDREKKLPPEIKANIEAKYHLDKPIVTQYGLYLKGLLRGDLGPSYKYLGRTVNDVISDTLPVSIQLGALALLIALTLGLAAGMASGAFAQTPWDKLSMFFATAGISIPNFVLGAFLILVFSHHLKIFPPALWEDARSVVLPAFALALAPAAYIARLTRSSVLEEKDRDYVRTARAKGLPEMNILFTHILKNAISPVITVLGPLTATLVTGSFVIEFIFSVPGMGKFFITAVTNRDYPLIMGVTLVYALLIVVCNLVVDVLYTLIDPRITLE</sequence>
<evidence type="ECO:0000256" key="2">
    <source>
        <dbReference type="ARBA" id="ARBA00022448"/>
    </source>
</evidence>
<dbReference type="CDD" id="cd06261">
    <property type="entry name" value="TM_PBP2"/>
    <property type="match status" value="1"/>
</dbReference>
<feature type="transmembrane region" description="Helical" evidence="7">
    <location>
        <begin position="172"/>
        <end position="191"/>
    </location>
</feature>
<keyword evidence="4 7" id="KW-0812">Transmembrane</keyword>
<evidence type="ECO:0000256" key="7">
    <source>
        <dbReference type="SAM" id="Phobius"/>
    </source>
</evidence>
<feature type="transmembrane region" description="Helical" evidence="7">
    <location>
        <begin position="96"/>
        <end position="118"/>
    </location>
</feature>
<reference evidence="9" key="1">
    <citation type="submission" date="2018-06" db="EMBL/GenBank/DDBJ databases">
        <authorList>
            <person name="Zhirakovskaya E."/>
        </authorList>
    </citation>
    <scope>NUCLEOTIDE SEQUENCE</scope>
</reference>
<feature type="domain" description="ABC transmembrane type-1" evidence="8">
    <location>
        <begin position="94"/>
        <end position="295"/>
    </location>
</feature>
<feature type="transmembrane region" description="Helical" evidence="7">
    <location>
        <begin position="9"/>
        <end position="30"/>
    </location>
</feature>
<evidence type="ECO:0000259" key="8">
    <source>
        <dbReference type="PROSITE" id="PS50928"/>
    </source>
</evidence>
<dbReference type="Pfam" id="PF19300">
    <property type="entry name" value="BPD_transp_1_N"/>
    <property type="match status" value="1"/>
</dbReference>
<dbReference type="InterPro" id="IPR045621">
    <property type="entry name" value="BPD_transp_1_N"/>
</dbReference>
<dbReference type="GO" id="GO:0005886">
    <property type="term" value="C:plasma membrane"/>
    <property type="evidence" value="ECO:0007669"/>
    <property type="project" value="UniProtKB-SubCell"/>
</dbReference>
<proteinExistence type="predicted"/>
<dbReference type="Gene3D" id="1.10.3720.10">
    <property type="entry name" value="MetI-like"/>
    <property type="match status" value="1"/>
</dbReference>
<dbReference type="EMBL" id="UOGF01000008">
    <property type="protein sequence ID" value="VAX26306.1"/>
    <property type="molecule type" value="Genomic_DNA"/>
</dbReference>
<dbReference type="PANTHER" id="PTHR30465:SF74">
    <property type="entry name" value="OLIGOPEPTIDE TRANSPORT SYSTEM PERMEASE PROTEIN OPPB"/>
    <property type="match status" value="1"/>
</dbReference>
<accession>A0A3B1C709</accession>
<gene>
    <name evidence="9" type="ORF">MNBD_NITROSPIRAE01-1082</name>
</gene>
<dbReference type="AlphaFoldDB" id="A0A3B1C709"/>
<feature type="transmembrane region" description="Helical" evidence="7">
    <location>
        <begin position="230"/>
        <end position="252"/>
    </location>
</feature>
<keyword evidence="5 7" id="KW-1133">Transmembrane helix</keyword>
<keyword evidence="6 7" id="KW-0472">Membrane</keyword>
<evidence type="ECO:0000256" key="4">
    <source>
        <dbReference type="ARBA" id="ARBA00022692"/>
    </source>
</evidence>
<evidence type="ECO:0000256" key="6">
    <source>
        <dbReference type="ARBA" id="ARBA00023136"/>
    </source>
</evidence>
<feature type="transmembrane region" description="Helical" evidence="7">
    <location>
        <begin position="130"/>
        <end position="152"/>
    </location>
</feature>
<dbReference type="InterPro" id="IPR035906">
    <property type="entry name" value="MetI-like_sf"/>
</dbReference>
<evidence type="ECO:0000256" key="3">
    <source>
        <dbReference type="ARBA" id="ARBA00022475"/>
    </source>
</evidence>
<keyword evidence="2" id="KW-0813">Transport</keyword>
<dbReference type="PANTHER" id="PTHR30465">
    <property type="entry name" value="INNER MEMBRANE ABC TRANSPORTER"/>
    <property type="match status" value="1"/>
</dbReference>
<evidence type="ECO:0000256" key="1">
    <source>
        <dbReference type="ARBA" id="ARBA00004651"/>
    </source>
</evidence>
<evidence type="ECO:0000313" key="9">
    <source>
        <dbReference type="EMBL" id="VAX26306.1"/>
    </source>
</evidence>
<name>A0A3B1C709_9ZZZZ</name>
<dbReference type="SUPFAM" id="SSF161098">
    <property type="entry name" value="MetI-like"/>
    <property type="match status" value="1"/>
</dbReference>
<dbReference type="InterPro" id="IPR000515">
    <property type="entry name" value="MetI-like"/>
</dbReference>
<dbReference type="Pfam" id="PF00528">
    <property type="entry name" value="BPD_transp_1"/>
    <property type="match status" value="1"/>
</dbReference>